<dbReference type="CDD" id="cd10747">
    <property type="entry name" value="DnaJ_C"/>
    <property type="match status" value="1"/>
</dbReference>
<dbReference type="InterPro" id="IPR008971">
    <property type="entry name" value="HSP40/DnaJ_pept-bd"/>
</dbReference>
<comment type="caution">
    <text evidence="3">The sequence shown here is derived from an EMBL/GenBank/DDBJ whole genome shotgun (WGS) entry which is preliminary data.</text>
</comment>
<dbReference type="CDD" id="cd06257">
    <property type="entry name" value="DnaJ"/>
    <property type="match status" value="1"/>
</dbReference>
<dbReference type="GO" id="GO:0051082">
    <property type="term" value="F:unfolded protein binding"/>
    <property type="evidence" value="ECO:0007669"/>
    <property type="project" value="InterPro"/>
</dbReference>
<dbReference type="AlphaFoldDB" id="A0A0F9Q7X3"/>
<dbReference type="PROSITE" id="PS50076">
    <property type="entry name" value="DNAJ_2"/>
    <property type="match status" value="1"/>
</dbReference>
<evidence type="ECO:0000256" key="1">
    <source>
        <dbReference type="ARBA" id="ARBA00023186"/>
    </source>
</evidence>
<dbReference type="GO" id="GO:0042026">
    <property type="term" value="P:protein refolding"/>
    <property type="evidence" value="ECO:0007669"/>
    <property type="project" value="TreeGrafter"/>
</dbReference>
<dbReference type="Pfam" id="PF00226">
    <property type="entry name" value="DnaJ"/>
    <property type="match status" value="1"/>
</dbReference>
<keyword evidence="1" id="KW-0143">Chaperone</keyword>
<organism evidence="3">
    <name type="scientific">marine sediment metagenome</name>
    <dbReference type="NCBI Taxonomy" id="412755"/>
    <lineage>
        <taxon>unclassified sequences</taxon>
        <taxon>metagenomes</taxon>
        <taxon>ecological metagenomes</taxon>
    </lineage>
</organism>
<dbReference type="GO" id="GO:0005737">
    <property type="term" value="C:cytoplasm"/>
    <property type="evidence" value="ECO:0007669"/>
    <property type="project" value="TreeGrafter"/>
</dbReference>
<gene>
    <name evidence="3" type="ORF">LCGC14_0806950</name>
</gene>
<evidence type="ECO:0000313" key="3">
    <source>
        <dbReference type="EMBL" id="KKN33117.1"/>
    </source>
</evidence>
<dbReference type="Gene3D" id="2.60.260.20">
    <property type="entry name" value="Urease metallochaperone UreE, N-terminal domain"/>
    <property type="match status" value="2"/>
</dbReference>
<dbReference type="InterPro" id="IPR018253">
    <property type="entry name" value="DnaJ_domain_CS"/>
</dbReference>
<dbReference type="SMART" id="SM00271">
    <property type="entry name" value="DnaJ"/>
    <property type="match status" value="1"/>
</dbReference>
<dbReference type="SUPFAM" id="SSF49493">
    <property type="entry name" value="HSP40/DnaJ peptide-binding domain"/>
    <property type="match status" value="2"/>
</dbReference>
<dbReference type="PRINTS" id="PR00625">
    <property type="entry name" value="JDOMAIN"/>
</dbReference>
<dbReference type="InterPro" id="IPR036869">
    <property type="entry name" value="J_dom_sf"/>
</dbReference>
<accession>A0A0F9Q7X3</accession>
<dbReference type="Pfam" id="PF01556">
    <property type="entry name" value="DnaJ_C"/>
    <property type="match status" value="1"/>
</dbReference>
<dbReference type="InterPro" id="IPR002939">
    <property type="entry name" value="DnaJ_C"/>
</dbReference>
<protein>
    <recommendedName>
        <fullName evidence="2">J domain-containing protein</fullName>
    </recommendedName>
</protein>
<proteinExistence type="predicted"/>
<feature type="domain" description="J" evidence="2">
    <location>
        <begin position="5"/>
        <end position="69"/>
    </location>
</feature>
<sequence>MEYKDYYQILGVARDVSKDDLKKAYRKLARKYHPDVSKEADAEAKFKELGEAYEVLKDPEKRSQYDQFGSNYKNGQSFTPPPGWGQQGGRGGFDGNSNFSSFFENMFGGGGMGGGGRDNFYAKGEDVNAKINISLEDAFHGAQKSIRRPSGSNETGTLNVKIPAGITSGKKIRLSGQGRAGMGNIAGDLLLEINIAGHAYYRLDGSNVLLDLPIAPWEAALGAKVTVPTLAGKINLTIPAGAKSGQKMRLKGRGLPGKEAGDQIVNLQIMTPAADNDKATKFYQQMAEELSFNPREELERTL</sequence>
<dbReference type="PANTHER" id="PTHR43096">
    <property type="entry name" value="DNAJ HOMOLOG 1, MITOCHONDRIAL-RELATED"/>
    <property type="match status" value="1"/>
</dbReference>
<dbReference type="SUPFAM" id="SSF46565">
    <property type="entry name" value="Chaperone J-domain"/>
    <property type="match status" value="1"/>
</dbReference>
<dbReference type="FunFam" id="2.60.260.20:FF:000013">
    <property type="entry name" value="DnaJ subfamily B member 11"/>
    <property type="match status" value="1"/>
</dbReference>
<dbReference type="EMBL" id="LAZR01002203">
    <property type="protein sequence ID" value="KKN33117.1"/>
    <property type="molecule type" value="Genomic_DNA"/>
</dbReference>
<reference evidence="3" key="1">
    <citation type="journal article" date="2015" name="Nature">
        <title>Complex archaea that bridge the gap between prokaryotes and eukaryotes.</title>
        <authorList>
            <person name="Spang A."/>
            <person name="Saw J.H."/>
            <person name="Jorgensen S.L."/>
            <person name="Zaremba-Niedzwiedzka K."/>
            <person name="Martijn J."/>
            <person name="Lind A.E."/>
            <person name="van Eijk R."/>
            <person name="Schleper C."/>
            <person name="Guy L."/>
            <person name="Ettema T.J."/>
        </authorList>
    </citation>
    <scope>NUCLEOTIDE SEQUENCE</scope>
</reference>
<dbReference type="InterPro" id="IPR001623">
    <property type="entry name" value="DnaJ_domain"/>
</dbReference>
<dbReference type="PANTHER" id="PTHR43096:SF52">
    <property type="entry name" value="DNAJ HOMOLOG 1, MITOCHONDRIAL-RELATED"/>
    <property type="match status" value="1"/>
</dbReference>
<dbReference type="Gene3D" id="1.10.287.110">
    <property type="entry name" value="DnaJ domain"/>
    <property type="match status" value="1"/>
</dbReference>
<dbReference type="PROSITE" id="PS00636">
    <property type="entry name" value="DNAJ_1"/>
    <property type="match status" value="1"/>
</dbReference>
<evidence type="ECO:0000259" key="2">
    <source>
        <dbReference type="PROSITE" id="PS50076"/>
    </source>
</evidence>
<name>A0A0F9Q7X3_9ZZZZ</name>